<keyword evidence="3" id="KW-1185">Reference proteome</keyword>
<sequence length="43" mass="4821">MFLERRESEVVKTSGSSDDNKKEFFETASHVLKNSGLFQGADV</sequence>
<dbReference type="PATRIC" id="fig|768486.3.peg.678"/>
<reference evidence="2 3" key="1">
    <citation type="journal article" date="2012" name="J. Bacteriol.">
        <title>Genome sequence of Enterococcus hirae (Streptococcus faecalis) ATCC 9790, a model organism for the study of ion transport, bioenergetics, and copper homeostasis.</title>
        <authorList>
            <person name="Gaechter T."/>
            <person name="Wunderlin C."/>
            <person name="Schmidheini T."/>
            <person name="Solioz M."/>
        </authorList>
    </citation>
    <scope>NUCLEOTIDE SEQUENCE [LARGE SCALE GENOMIC DNA]</scope>
    <source>
        <strain evidence="3">ATCC 9790 / DSM 20160 / JCM 8729 / LMG 6399 / NBRC 3181 / NCIMB 6459 / NCDO 1258 / NCTC 12367 / WDCM 00089 / R</strain>
    </source>
</reference>
<gene>
    <name evidence="2" type="ordered locus">EHR_03550</name>
</gene>
<protein>
    <submittedName>
        <fullName evidence="2">Uncharacterized protein</fullName>
    </submittedName>
</protein>
<name>I6SWD2_ENTHA</name>
<evidence type="ECO:0000256" key="1">
    <source>
        <dbReference type="SAM" id="MobiDB-lite"/>
    </source>
</evidence>
<dbReference type="Proteomes" id="UP000002895">
    <property type="component" value="Chromosome"/>
</dbReference>
<accession>I6SWD2</accession>
<dbReference type="KEGG" id="ehr:EHR_03550"/>
<dbReference type="EMBL" id="CP003504">
    <property type="protein sequence ID" value="AFM69682.1"/>
    <property type="molecule type" value="Genomic_DNA"/>
</dbReference>
<feature type="compositionally biased region" description="Basic and acidic residues" evidence="1">
    <location>
        <begin position="1"/>
        <end position="10"/>
    </location>
</feature>
<feature type="region of interest" description="Disordered" evidence="1">
    <location>
        <begin position="1"/>
        <end position="20"/>
    </location>
</feature>
<proteinExistence type="predicted"/>
<dbReference type="AlphaFoldDB" id="I6SWD2"/>
<evidence type="ECO:0000313" key="2">
    <source>
        <dbReference type="EMBL" id="AFM69682.1"/>
    </source>
</evidence>
<organism evidence="2 3">
    <name type="scientific">Enterococcus hirae (strain ATCC 9790 / DSM 20160 / JCM 8729 / LMG 6399 / NBRC 3181 / NCIMB 6459 / NCDO 1258 / NCTC 12367 / WDCM 00089 / R)</name>
    <dbReference type="NCBI Taxonomy" id="768486"/>
    <lineage>
        <taxon>Bacteria</taxon>
        <taxon>Bacillati</taxon>
        <taxon>Bacillota</taxon>
        <taxon>Bacilli</taxon>
        <taxon>Lactobacillales</taxon>
        <taxon>Enterococcaceae</taxon>
        <taxon>Enterococcus</taxon>
    </lineage>
</organism>
<evidence type="ECO:0000313" key="3">
    <source>
        <dbReference type="Proteomes" id="UP000002895"/>
    </source>
</evidence>
<dbReference type="HOGENOM" id="CLU_212040_0_0_9"/>